<protein>
    <submittedName>
        <fullName evidence="1">Uncharacterized protein</fullName>
    </submittedName>
</protein>
<dbReference type="InParanoid" id="A0A0H2R9T0"/>
<dbReference type="AlphaFoldDB" id="A0A0H2R9T0"/>
<sequence>MIRFGLVGCRLPFGVIKETKRIYLRPDTISSRSLARTSEVESSDPKAPILWEGTASTKNIEPIANERCPYMNYIDIHTHSRIKRHEGRAFETVGSKAVHARLAAFFEGYHDISASNVSRHPNSNNHALPPRVPHRHLALLRFIYASAERQIHLTSWDVAIRIQVRGIGTHNNMLNIALRSFGRQLHIASVRIGA</sequence>
<proteinExistence type="predicted"/>
<evidence type="ECO:0000313" key="2">
    <source>
        <dbReference type="Proteomes" id="UP000053477"/>
    </source>
</evidence>
<keyword evidence="2" id="KW-1185">Reference proteome</keyword>
<accession>A0A0H2R9T0</accession>
<dbReference type="EMBL" id="KQ086221">
    <property type="protein sequence ID" value="KLO06268.1"/>
    <property type="molecule type" value="Genomic_DNA"/>
</dbReference>
<organism evidence="1 2">
    <name type="scientific">Schizopora paradoxa</name>
    <dbReference type="NCBI Taxonomy" id="27342"/>
    <lineage>
        <taxon>Eukaryota</taxon>
        <taxon>Fungi</taxon>
        <taxon>Dikarya</taxon>
        <taxon>Basidiomycota</taxon>
        <taxon>Agaricomycotina</taxon>
        <taxon>Agaricomycetes</taxon>
        <taxon>Hymenochaetales</taxon>
        <taxon>Schizoporaceae</taxon>
        <taxon>Schizopora</taxon>
    </lineage>
</organism>
<reference evidence="1 2" key="1">
    <citation type="submission" date="2015-04" db="EMBL/GenBank/DDBJ databases">
        <title>Complete genome sequence of Schizopora paradoxa KUC8140, a cosmopolitan wood degrader in East Asia.</title>
        <authorList>
            <consortium name="DOE Joint Genome Institute"/>
            <person name="Min B."/>
            <person name="Park H."/>
            <person name="Jang Y."/>
            <person name="Kim J.-J."/>
            <person name="Kim K.H."/>
            <person name="Pangilinan J."/>
            <person name="Lipzen A."/>
            <person name="Riley R."/>
            <person name="Grigoriev I.V."/>
            <person name="Spatafora J.W."/>
            <person name="Choi I.-G."/>
        </authorList>
    </citation>
    <scope>NUCLEOTIDE SEQUENCE [LARGE SCALE GENOMIC DNA]</scope>
    <source>
        <strain evidence="1 2">KUC8140</strain>
    </source>
</reference>
<evidence type="ECO:0000313" key="1">
    <source>
        <dbReference type="EMBL" id="KLO06268.1"/>
    </source>
</evidence>
<name>A0A0H2R9T0_9AGAM</name>
<gene>
    <name evidence="1" type="ORF">SCHPADRAFT_694609</name>
</gene>
<dbReference type="Proteomes" id="UP000053477">
    <property type="component" value="Unassembled WGS sequence"/>
</dbReference>